<protein>
    <submittedName>
        <fullName evidence="3">Uncharacterized protein</fullName>
    </submittedName>
</protein>
<feature type="transmembrane region" description="Helical" evidence="2">
    <location>
        <begin position="201"/>
        <end position="219"/>
    </location>
</feature>
<feature type="transmembrane region" description="Helical" evidence="2">
    <location>
        <begin position="146"/>
        <end position="164"/>
    </location>
</feature>
<keyword evidence="4" id="KW-1185">Reference proteome</keyword>
<dbReference type="AlphaFoldDB" id="A0A7D3ZL16"/>
<gene>
    <name evidence="3" type="ORF">ACTIVE_4322</name>
</gene>
<organism evidence="3 4">
    <name type="scientific">Actinomadura verrucosospora</name>
    <dbReference type="NCBI Taxonomy" id="46165"/>
    <lineage>
        <taxon>Bacteria</taxon>
        <taxon>Bacillati</taxon>
        <taxon>Actinomycetota</taxon>
        <taxon>Actinomycetes</taxon>
        <taxon>Streptosporangiales</taxon>
        <taxon>Thermomonosporaceae</taxon>
        <taxon>Actinomadura</taxon>
    </lineage>
</organism>
<sequence length="227" mass="25306">MALGAVLLVLGVTLAMGPYRTLGKLEHARSCAGQERRDCLLASTATVTKRYTYETNDDPPTPPDVPAPPPPPPPPQPFGVVAASTTTHYALVVRGPGGEKAEFDVDHRLYKQVKVGTVVRTQVWNGKIVRVSFGRESQDLPPRESLFWPWALAWTGLLIIVLLADRPRTVWDDRWGVAFFCWVGGAVLFEVLLSFGEWRWAVWGVPPVLVSVLLGRRAVTSWRKQRW</sequence>
<dbReference type="EMBL" id="CP053892">
    <property type="protein sequence ID" value="QKG22681.1"/>
    <property type="molecule type" value="Genomic_DNA"/>
</dbReference>
<keyword evidence="2" id="KW-1133">Transmembrane helix</keyword>
<proteinExistence type="predicted"/>
<feature type="region of interest" description="Disordered" evidence="1">
    <location>
        <begin position="52"/>
        <end position="76"/>
    </location>
</feature>
<feature type="transmembrane region" description="Helical" evidence="2">
    <location>
        <begin position="176"/>
        <end position="195"/>
    </location>
</feature>
<feature type="compositionally biased region" description="Pro residues" evidence="1">
    <location>
        <begin position="59"/>
        <end position="76"/>
    </location>
</feature>
<evidence type="ECO:0000313" key="3">
    <source>
        <dbReference type="EMBL" id="QKG22681.1"/>
    </source>
</evidence>
<evidence type="ECO:0000256" key="1">
    <source>
        <dbReference type="SAM" id="MobiDB-lite"/>
    </source>
</evidence>
<evidence type="ECO:0000313" key="4">
    <source>
        <dbReference type="Proteomes" id="UP000501240"/>
    </source>
</evidence>
<keyword evidence="2" id="KW-0812">Transmembrane</keyword>
<dbReference type="Proteomes" id="UP000501240">
    <property type="component" value="Chromosome"/>
</dbReference>
<keyword evidence="2" id="KW-0472">Membrane</keyword>
<reference evidence="3 4" key="1">
    <citation type="submission" date="2020-05" db="EMBL/GenBank/DDBJ databases">
        <title>Actinomadura verrucosospora NRRL-B18236 (PFL_A860) Genome sequencing and assembly.</title>
        <authorList>
            <person name="Samborskyy M."/>
        </authorList>
    </citation>
    <scope>NUCLEOTIDE SEQUENCE [LARGE SCALE GENOMIC DNA]</scope>
    <source>
        <strain evidence="3 4">NRRL:B18236</strain>
    </source>
</reference>
<evidence type="ECO:0000256" key="2">
    <source>
        <dbReference type="SAM" id="Phobius"/>
    </source>
</evidence>
<name>A0A7D3ZL16_ACTVE</name>
<accession>A0A7D3ZL16</accession>